<dbReference type="PANTHER" id="PTHR30041">
    <property type="entry name" value="ARSENATE REDUCTASE"/>
    <property type="match status" value="1"/>
</dbReference>
<comment type="caution">
    <text evidence="3">The sequence shown here is derived from an EMBL/GenBank/DDBJ whole genome shotgun (WGS) entry which is preliminary data.</text>
</comment>
<dbReference type="InterPro" id="IPR006660">
    <property type="entry name" value="Arsenate_reductase-like"/>
</dbReference>
<dbReference type="SUPFAM" id="SSF52833">
    <property type="entry name" value="Thioredoxin-like"/>
    <property type="match status" value="1"/>
</dbReference>
<dbReference type="PANTHER" id="PTHR30041:SF8">
    <property type="entry name" value="PROTEIN YFFB"/>
    <property type="match status" value="1"/>
</dbReference>
<organism evidence="3 4">
    <name type="scientific">Larsenimonas rhizosphaerae</name>
    <dbReference type="NCBI Taxonomy" id="2944682"/>
    <lineage>
        <taxon>Bacteria</taxon>
        <taxon>Pseudomonadati</taxon>
        <taxon>Pseudomonadota</taxon>
        <taxon>Gammaproteobacteria</taxon>
        <taxon>Oceanospirillales</taxon>
        <taxon>Halomonadaceae</taxon>
        <taxon>Larsenimonas</taxon>
    </lineage>
</organism>
<keyword evidence="4" id="KW-1185">Reference proteome</keyword>
<dbReference type="PROSITE" id="PS51353">
    <property type="entry name" value="ARSC"/>
    <property type="match status" value="1"/>
</dbReference>
<evidence type="ECO:0000256" key="2">
    <source>
        <dbReference type="PROSITE-ProRule" id="PRU01282"/>
    </source>
</evidence>
<evidence type="ECO:0000256" key="1">
    <source>
        <dbReference type="ARBA" id="ARBA00007198"/>
    </source>
</evidence>
<comment type="similarity">
    <text evidence="1 2">Belongs to the ArsC family.</text>
</comment>
<dbReference type="Proteomes" id="UP001165678">
    <property type="component" value="Unassembled WGS sequence"/>
</dbReference>
<dbReference type="InterPro" id="IPR006504">
    <property type="entry name" value="Tscrpt_reg_Spx/MgsR"/>
</dbReference>
<proteinExistence type="inferred from homology"/>
<dbReference type="AlphaFoldDB" id="A0AA42CU55"/>
<dbReference type="RefSeq" id="WP_265896185.1">
    <property type="nucleotide sequence ID" value="NZ_JAPIVE010000002.1"/>
</dbReference>
<dbReference type="EMBL" id="JAPIVE010000002">
    <property type="protein sequence ID" value="MCX2524317.1"/>
    <property type="molecule type" value="Genomic_DNA"/>
</dbReference>
<dbReference type="Gene3D" id="3.40.30.10">
    <property type="entry name" value="Glutaredoxin"/>
    <property type="match status" value="1"/>
</dbReference>
<accession>A0AA42CU55</accession>
<gene>
    <name evidence="3" type="ORF">OQ287_08690</name>
</gene>
<evidence type="ECO:0000313" key="4">
    <source>
        <dbReference type="Proteomes" id="UP001165678"/>
    </source>
</evidence>
<evidence type="ECO:0000313" key="3">
    <source>
        <dbReference type="EMBL" id="MCX2524317.1"/>
    </source>
</evidence>
<dbReference type="InterPro" id="IPR036249">
    <property type="entry name" value="Thioredoxin-like_sf"/>
</dbReference>
<sequence length="127" mass="14305">MFTFLGLSTCDTCRKARRWLDNAGIDYQVIDVRKDTVSAERRRSLLEQVGPATLINRRSTTWRNLSESERQSLENDQGLDAADHLLESSPSLMKRPILMASDKVVMVGFDATRYQQLINDSGDAPTA</sequence>
<reference evidence="3" key="1">
    <citation type="submission" date="2022-11" db="EMBL/GenBank/DDBJ databases">
        <title>Larsenimonas rhizosphaerae sp. nov., isolated from a tidal mudflat.</title>
        <authorList>
            <person name="Lee S.D."/>
            <person name="Kim I.S."/>
        </authorList>
    </citation>
    <scope>NUCLEOTIDE SEQUENCE</scope>
    <source>
        <strain evidence="3">GH2-1</strain>
    </source>
</reference>
<dbReference type="NCBIfam" id="TIGR01617">
    <property type="entry name" value="arsC_related"/>
    <property type="match status" value="1"/>
</dbReference>
<protein>
    <submittedName>
        <fullName evidence="3">Spx/MgsR family RNA polymerase-binding regulatory protein</fullName>
    </submittedName>
</protein>
<name>A0AA42CU55_9GAMM</name>
<dbReference type="Pfam" id="PF03960">
    <property type="entry name" value="ArsC"/>
    <property type="match status" value="1"/>
</dbReference>